<accession>A0A381ZE58</accession>
<protein>
    <recommendedName>
        <fullName evidence="2">Major facilitator superfamily (MFS) profile domain-containing protein</fullName>
    </recommendedName>
</protein>
<feature type="transmembrane region" description="Helical" evidence="1">
    <location>
        <begin position="174"/>
        <end position="194"/>
    </location>
</feature>
<dbReference type="CDD" id="cd17355">
    <property type="entry name" value="MFS_YcxA_like"/>
    <property type="match status" value="1"/>
</dbReference>
<sequence length="435" mass="47475">MRYIPHSIRSIISPQGRIFQGWRIVYAGGLVQFTGAILFFQAFGAYLLLIEDEFGWNKTLLAGAFALARIESGLLGPIQGWMVDRYGPRTIIRWGLFIFGFALIGFSRIDSLIEFYVYSFLIALGTSLGGFLSVTVALVNWFNRHRAKALALSQFGFSFGGILVPITVFSLETFGWRATAAGSGIIVLLVAWPLTRVFDHRPEDVGETPDGILHDKINPSRERKGGFAAAHRDADFTAKEAVKTRAFWFMALGHGTSLLIVGAVMVHLVLYVNGQLGYSLTVAGLIVSLMTAMQIVGLTSTGFLGDRIDKRIIVISCMGLHAAGMLLLAYAQNIWMVVGFAALHGIAWGTRGPLMQAIRADYFGATHFGSIMGWSSLIVMLGMAIGPIYAGYMADRTGNYQTGFTTLAIAALFGAIFFLLAKHPHRPDRQSADGK</sequence>
<reference evidence="3" key="1">
    <citation type="submission" date="2018-05" db="EMBL/GenBank/DDBJ databases">
        <authorList>
            <person name="Lanie J.A."/>
            <person name="Ng W.-L."/>
            <person name="Kazmierczak K.M."/>
            <person name="Andrzejewski T.M."/>
            <person name="Davidsen T.M."/>
            <person name="Wayne K.J."/>
            <person name="Tettelin H."/>
            <person name="Glass J.I."/>
            <person name="Rusch D."/>
            <person name="Podicherti R."/>
            <person name="Tsui H.-C.T."/>
            <person name="Winkler M.E."/>
        </authorList>
    </citation>
    <scope>NUCLEOTIDE SEQUENCE</scope>
</reference>
<dbReference type="InterPro" id="IPR050327">
    <property type="entry name" value="Proton-linked_MCT"/>
</dbReference>
<organism evidence="3">
    <name type="scientific">marine metagenome</name>
    <dbReference type="NCBI Taxonomy" id="408172"/>
    <lineage>
        <taxon>unclassified sequences</taxon>
        <taxon>metagenomes</taxon>
        <taxon>ecological metagenomes</taxon>
    </lineage>
</organism>
<dbReference type="PROSITE" id="PS50850">
    <property type="entry name" value="MFS"/>
    <property type="match status" value="1"/>
</dbReference>
<dbReference type="GO" id="GO:0022857">
    <property type="term" value="F:transmembrane transporter activity"/>
    <property type="evidence" value="ECO:0007669"/>
    <property type="project" value="InterPro"/>
</dbReference>
<dbReference type="Gene3D" id="1.20.1250.20">
    <property type="entry name" value="MFS general substrate transporter like domains"/>
    <property type="match status" value="2"/>
</dbReference>
<feature type="transmembrane region" description="Helical" evidence="1">
    <location>
        <begin position="371"/>
        <end position="390"/>
    </location>
</feature>
<evidence type="ECO:0000313" key="3">
    <source>
        <dbReference type="EMBL" id="SVA87241.1"/>
    </source>
</evidence>
<keyword evidence="1" id="KW-1133">Transmembrane helix</keyword>
<dbReference type="SUPFAM" id="SSF103473">
    <property type="entry name" value="MFS general substrate transporter"/>
    <property type="match status" value="1"/>
</dbReference>
<dbReference type="EMBL" id="UINC01020879">
    <property type="protein sequence ID" value="SVA87241.1"/>
    <property type="molecule type" value="Genomic_DNA"/>
</dbReference>
<evidence type="ECO:0000259" key="2">
    <source>
        <dbReference type="PROSITE" id="PS50850"/>
    </source>
</evidence>
<feature type="transmembrane region" description="Helical" evidence="1">
    <location>
        <begin position="402"/>
        <end position="421"/>
    </location>
</feature>
<dbReference type="InterPro" id="IPR020846">
    <property type="entry name" value="MFS_dom"/>
</dbReference>
<dbReference type="PANTHER" id="PTHR11360:SF290">
    <property type="entry name" value="MONOCARBOXYLATE MFS PERMEASE"/>
    <property type="match status" value="1"/>
</dbReference>
<feature type="transmembrane region" description="Helical" evidence="1">
    <location>
        <begin position="149"/>
        <end position="168"/>
    </location>
</feature>
<gene>
    <name evidence="3" type="ORF">METZ01_LOCUS140095</name>
</gene>
<feature type="transmembrane region" description="Helical" evidence="1">
    <location>
        <begin position="21"/>
        <end position="48"/>
    </location>
</feature>
<dbReference type="InterPro" id="IPR036259">
    <property type="entry name" value="MFS_trans_sf"/>
</dbReference>
<proteinExistence type="predicted"/>
<feature type="transmembrane region" description="Helical" evidence="1">
    <location>
        <begin position="115"/>
        <end position="142"/>
    </location>
</feature>
<feature type="domain" description="Major facilitator superfamily (MFS) profile" evidence="2">
    <location>
        <begin position="21"/>
        <end position="426"/>
    </location>
</feature>
<feature type="transmembrane region" description="Helical" evidence="1">
    <location>
        <begin position="60"/>
        <end position="78"/>
    </location>
</feature>
<keyword evidence="1" id="KW-0472">Membrane</keyword>
<dbReference type="PANTHER" id="PTHR11360">
    <property type="entry name" value="MONOCARBOXYLATE TRANSPORTER"/>
    <property type="match status" value="1"/>
</dbReference>
<feature type="transmembrane region" description="Helical" evidence="1">
    <location>
        <begin position="334"/>
        <end position="350"/>
    </location>
</feature>
<name>A0A381ZE58_9ZZZZ</name>
<keyword evidence="1" id="KW-0812">Transmembrane</keyword>
<feature type="transmembrane region" description="Helical" evidence="1">
    <location>
        <begin position="90"/>
        <end position="109"/>
    </location>
</feature>
<dbReference type="AlphaFoldDB" id="A0A381ZE58"/>
<evidence type="ECO:0000256" key="1">
    <source>
        <dbReference type="SAM" id="Phobius"/>
    </source>
</evidence>
<feature type="transmembrane region" description="Helical" evidence="1">
    <location>
        <begin position="246"/>
        <end position="270"/>
    </location>
</feature>
<feature type="transmembrane region" description="Helical" evidence="1">
    <location>
        <begin position="276"/>
        <end position="299"/>
    </location>
</feature>
<dbReference type="InterPro" id="IPR011701">
    <property type="entry name" value="MFS"/>
</dbReference>
<dbReference type="Pfam" id="PF07690">
    <property type="entry name" value="MFS_1"/>
    <property type="match status" value="1"/>
</dbReference>